<dbReference type="PANTHER" id="PTHR30136:SF39">
    <property type="entry name" value="TRANSCRIPTIONAL REGULATORY PROTEIN"/>
    <property type="match status" value="1"/>
</dbReference>
<keyword evidence="3" id="KW-0804">Transcription</keyword>
<evidence type="ECO:0000259" key="5">
    <source>
        <dbReference type="PROSITE" id="PS51077"/>
    </source>
</evidence>
<dbReference type="PROSITE" id="PS51077">
    <property type="entry name" value="HTH_ICLR"/>
    <property type="match status" value="1"/>
</dbReference>
<reference evidence="7" key="2">
    <citation type="submission" date="2020-09" db="EMBL/GenBank/DDBJ databases">
        <authorList>
            <person name="Sun Q."/>
            <person name="Sedlacek I."/>
        </authorList>
    </citation>
    <scope>NUCLEOTIDE SEQUENCE</scope>
    <source>
        <strain evidence="7">CCM 7897</strain>
    </source>
</reference>
<dbReference type="EMBL" id="BMCT01000008">
    <property type="protein sequence ID" value="GGF81016.1"/>
    <property type="molecule type" value="Genomic_DNA"/>
</dbReference>
<evidence type="ECO:0000259" key="6">
    <source>
        <dbReference type="PROSITE" id="PS51078"/>
    </source>
</evidence>
<dbReference type="GO" id="GO:0003677">
    <property type="term" value="F:DNA binding"/>
    <property type="evidence" value="ECO:0007669"/>
    <property type="project" value="UniProtKB-KW"/>
</dbReference>
<keyword evidence="8" id="KW-1185">Reference proteome</keyword>
<feature type="region of interest" description="Disordered" evidence="4">
    <location>
        <begin position="226"/>
        <end position="255"/>
    </location>
</feature>
<sequence length="255" mass="27573">MRLSDLVARSGLPKPTVRRVLMALVRSGLLDQDALTRRYHIGPETYVLGTLASERFGIHALSLDNLTRLAQESGDCAFLSVPRDSYVVCLHREEGPFPIRTHVLKAGDRHPMGIGAGSLAILAALPDAEIDRIFASNTQALIKDYPAYSEALLRGCVADARQRGYALNPGILMPGSWGIGVPVMGPDGTPAGALSIAAIESRLGDERRQELVPILRREAQLLEAALRRPSSRPDVPSNSPRARLAATRTAMKVKT</sequence>
<comment type="caution">
    <text evidence="7">The sequence shown here is derived from an EMBL/GenBank/DDBJ whole genome shotgun (WGS) entry which is preliminary data.</text>
</comment>
<dbReference type="SUPFAM" id="SSF46785">
    <property type="entry name" value="Winged helix' DNA-binding domain"/>
    <property type="match status" value="1"/>
</dbReference>
<dbReference type="PANTHER" id="PTHR30136">
    <property type="entry name" value="HELIX-TURN-HELIX TRANSCRIPTIONAL REGULATOR, ICLR FAMILY"/>
    <property type="match status" value="1"/>
</dbReference>
<reference evidence="7" key="1">
    <citation type="journal article" date="2014" name="Int. J. Syst. Evol. Microbiol.">
        <title>Complete genome sequence of Corynebacterium casei LMG S-19264T (=DSM 44701T), isolated from a smear-ripened cheese.</title>
        <authorList>
            <consortium name="US DOE Joint Genome Institute (JGI-PGF)"/>
            <person name="Walter F."/>
            <person name="Albersmeier A."/>
            <person name="Kalinowski J."/>
            <person name="Ruckert C."/>
        </authorList>
    </citation>
    <scope>NUCLEOTIDE SEQUENCE</scope>
    <source>
        <strain evidence="7">CCM 7897</strain>
    </source>
</reference>
<dbReference type="InterPro" id="IPR050707">
    <property type="entry name" value="HTH_MetabolicPath_Reg"/>
</dbReference>
<evidence type="ECO:0000313" key="8">
    <source>
        <dbReference type="Proteomes" id="UP000606044"/>
    </source>
</evidence>
<dbReference type="SUPFAM" id="SSF55781">
    <property type="entry name" value="GAF domain-like"/>
    <property type="match status" value="1"/>
</dbReference>
<evidence type="ECO:0000256" key="1">
    <source>
        <dbReference type="ARBA" id="ARBA00023015"/>
    </source>
</evidence>
<evidence type="ECO:0000256" key="2">
    <source>
        <dbReference type="ARBA" id="ARBA00023125"/>
    </source>
</evidence>
<evidence type="ECO:0000256" key="4">
    <source>
        <dbReference type="SAM" id="MobiDB-lite"/>
    </source>
</evidence>
<feature type="domain" description="HTH iclR-type" evidence="5">
    <location>
        <begin position="1"/>
        <end position="43"/>
    </location>
</feature>
<dbReference type="InterPro" id="IPR036390">
    <property type="entry name" value="WH_DNA-bd_sf"/>
</dbReference>
<keyword evidence="2" id="KW-0238">DNA-binding</keyword>
<proteinExistence type="predicted"/>
<feature type="domain" description="IclR-ED" evidence="6">
    <location>
        <begin position="44"/>
        <end position="228"/>
    </location>
</feature>
<dbReference type="Pfam" id="PF01614">
    <property type="entry name" value="IclR_C"/>
    <property type="match status" value="1"/>
</dbReference>
<dbReference type="InterPro" id="IPR005471">
    <property type="entry name" value="Tscrpt_reg_IclR_N"/>
</dbReference>
<dbReference type="InterPro" id="IPR014757">
    <property type="entry name" value="Tscrpt_reg_IclR_C"/>
</dbReference>
<protein>
    <submittedName>
        <fullName evidence="7">IclR family transcriptional regulator</fullName>
    </submittedName>
</protein>
<evidence type="ECO:0000313" key="7">
    <source>
        <dbReference type="EMBL" id="GGF81016.1"/>
    </source>
</evidence>
<dbReference type="Proteomes" id="UP000606044">
    <property type="component" value="Unassembled WGS sequence"/>
</dbReference>
<dbReference type="PROSITE" id="PS51078">
    <property type="entry name" value="ICLR_ED"/>
    <property type="match status" value="1"/>
</dbReference>
<dbReference type="InterPro" id="IPR029016">
    <property type="entry name" value="GAF-like_dom_sf"/>
</dbReference>
<dbReference type="AlphaFoldDB" id="A0A917FHF2"/>
<dbReference type="Pfam" id="PF09339">
    <property type="entry name" value="HTH_IclR"/>
    <property type="match status" value="1"/>
</dbReference>
<dbReference type="GO" id="GO:0045892">
    <property type="term" value="P:negative regulation of DNA-templated transcription"/>
    <property type="evidence" value="ECO:0007669"/>
    <property type="project" value="TreeGrafter"/>
</dbReference>
<dbReference type="GO" id="GO:0003700">
    <property type="term" value="F:DNA-binding transcription factor activity"/>
    <property type="evidence" value="ECO:0007669"/>
    <property type="project" value="TreeGrafter"/>
</dbReference>
<name>A0A917FHF2_9HYPH</name>
<keyword evidence="1" id="KW-0805">Transcription regulation</keyword>
<evidence type="ECO:0000256" key="3">
    <source>
        <dbReference type="ARBA" id="ARBA00023163"/>
    </source>
</evidence>
<organism evidence="7 8">
    <name type="scientific">Azorhizobium oxalatiphilum</name>
    <dbReference type="NCBI Taxonomy" id="980631"/>
    <lineage>
        <taxon>Bacteria</taxon>
        <taxon>Pseudomonadati</taxon>
        <taxon>Pseudomonadota</taxon>
        <taxon>Alphaproteobacteria</taxon>
        <taxon>Hyphomicrobiales</taxon>
        <taxon>Xanthobacteraceae</taxon>
        <taxon>Azorhizobium</taxon>
    </lineage>
</organism>
<dbReference type="Gene3D" id="3.30.450.40">
    <property type="match status" value="1"/>
</dbReference>
<accession>A0A917FHF2</accession>
<dbReference type="InterPro" id="IPR036388">
    <property type="entry name" value="WH-like_DNA-bd_sf"/>
</dbReference>
<gene>
    <name evidence="7" type="ORF">GCM10007301_46420</name>
</gene>
<dbReference type="Gene3D" id="1.10.10.10">
    <property type="entry name" value="Winged helix-like DNA-binding domain superfamily/Winged helix DNA-binding domain"/>
    <property type="match status" value="1"/>
</dbReference>